<organism evidence="2 3">
    <name type="scientific">Mucilaginibacter mallensis</name>
    <dbReference type="NCBI Taxonomy" id="652787"/>
    <lineage>
        <taxon>Bacteria</taxon>
        <taxon>Pseudomonadati</taxon>
        <taxon>Bacteroidota</taxon>
        <taxon>Sphingobacteriia</taxon>
        <taxon>Sphingobacteriales</taxon>
        <taxon>Sphingobacteriaceae</taxon>
        <taxon>Mucilaginibacter</taxon>
    </lineage>
</organism>
<protein>
    <submittedName>
        <fullName evidence="2">Putative lumazine-binding</fullName>
    </submittedName>
</protein>
<evidence type="ECO:0000313" key="3">
    <source>
        <dbReference type="Proteomes" id="UP000199679"/>
    </source>
</evidence>
<dbReference type="Proteomes" id="UP000199679">
    <property type="component" value="Chromosome I"/>
</dbReference>
<accession>A0A1H2CCU5</accession>
<keyword evidence="1" id="KW-0732">Signal</keyword>
<name>A0A1H2CCU5_MUCMA</name>
<proteinExistence type="predicted"/>
<sequence>MKNIKLLSIVFLIITQHAYAQQKTADRNEITDVINEYSKYVIEKDSIAFYSLFNDGPVTWCAALKERSQAREFEKNGIKAAKRNYFSGSYQAFMRSLSRYKSTEDKFDNIRIVEDGTVASVSMDYSFWADNKMANWGGKYLTLIKRDGKWKITSVIYSLELTDYFNQPPLKERQKRANIN</sequence>
<dbReference type="EMBL" id="LT629740">
    <property type="protein sequence ID" value="SDT68281.1"/>
    <property type="molecule type" value="Genomic_DNA"/>
</dbReference>
<reference evidence="2 3" key="1">
    <citation type="submission" date="2016-10" db="EMBL/GenBank/DDBJ databases">
        <authorList>
            <person name="de Groot N.N."/>
        </authorList>
    </citation>
    <scope>NUCLEOTIDE SEQUENCE [LARGE SCALE GENOMIC DNA]</scope>
    <source>
        <strain evidence="2 3">MP1X4</strain>
    </source>
</reference>
<gene>
    <name evidence="2" type="ORF">SAMN05216490_4888</name>
</gene>
<evidence type="ECO:0000256" key="1">
    <source>
        <dbReference type="SAM" id="SignalP"/>
    </source>
</evidence>
<feature type="signal peptide" evidence="1">
    <location>
        <begin position="1"/>
        <end position="20"/>
    </location>
</feature>
<dbReference type="SUPFAM" id="SSF54427">
    <property type="entry name" value="NTF2-like"/>
    <property type="match status" value="1"/>
</dbReference>
<keyword evidence="3" id="KW-1185">Reference proteome</keyword>
<dbReference type="InterPro" id="IPR032710">
    <property type="entry name" value="NTF2-like_dom_sf"/>
</dbReference>
<dbReference type="STRING" id="652787.SAMN05216490_4888"/>
<feature type="chain" id="PRO_5009270983" evidence="1">
    <location>
        <begin position="21"/>
        <end position="180"/>
    </location>
</feature>
<dbReference type="OrthoDB" id="760475at2"/>
<evidence type="ECO:0000313" key="2">
    <source>
        <dbReference type="EMBL" id="SDT68281.1"/>
    </source>
</evidence>
<dbReference type="AlphaFoldDB" id="A0A1H2CCU5"/>
<dbReference type="RefSeq" id="WP_091379536.1">
    <property type="nucleotide sequence ID" value="NZ_LT629740.1"/>
</dbReference>
<dbReference type="Gene3D" id="3.10.450.50">
    <property type="match status" value="1"/>
</dbReference>